<name>A0A2P2P367_RHIMU</name>
<dbReference type="AlphaFoldDB" id="A0A2P2P367"/>
<proteinExistence type="predicted"/>
<protein>
    <submittedName>
        <fullName evidence="1">Uncharacterized protein</fullName>
    </submittedName>
</protein>
<dbReference type="EMBL" id="GGEC01068587">
    <property type="protein sequence ID" value="MBX49071.1"/>
    <property type="molecule type" value="Transcribed_RNA"/>
</dbReference>
<sequence length="22" mass="2455">MQMAIMVGRETNIVQISFLSDA</sequence>
<reference evidence="1" key="1">
    <citation type="submission" date="2018-02" db="EMBL/GenBank/DDBJ databases">
        <title>Rhizophora mucronata_Transcriptome.</title>
        <authorList>
            <person name="Meera S.P."/>
            <person name="Sreeshan A."/>
            <person name="Augustine A."/>
        </authorList>
    </citation>
    <scope>NUCLEOTIDE SEQUENCE</scope>
    <source>
        <tissue evidence="1">Leaf</tissue>
    </source>
</reference>
<organism evidence="1">
    <name type="scientific">Rhizophora mucronata</name>
    <name type="common">Asiatic mangrove</name>
    <dbReference type="NCBI Taxonomy" id="61149"/>
    <lineage>
        <taxon>Eukaryota</taxon>
        <taxon>Viridiplantae</taxon>
        <taxon>Streptophyta</taxon>
        <taxon>Embryophyta</taxon>
        <taxon>Tracheophyta</taxon>
        <taxon>Spermatophyta</taxon>
        <taxon>Magnoliopsida</taxon>
        <taxon>eudicotyledons</taxon>
        <taxon>Gunneridae</taxon>
        <taxon>Pentapetalae</taxon>
        <taxon>rosids</taxon>
        <taxon>fabids</taxon>
        <taxon>Malpighiales</taxon>
        <taxon>Rhizophoraceae</taxon>
        <taxon>Rhizophora</taxon>
    </lineage>
</organism>
<evidence type="ECO:0000313" key="1">
    <source>
        <dbReference type="EMBL" id="MBX49071.1"/>
    </source>
</evidence>
<accession>A0A2P2P367</accession>